<proteinExistence type="predicted"/>
<evidence type="ECO:0000313" key="1">
    <source>
        <dbReference type="EMBL" id="KUG27129.1"/>
    </source>
</evidence>
<gene>
    <name evidence="1" type="ORF">ASZ90_003024</name>
</gene>
<organism evidence="1">
    <name type="scientific">hydrocarbon metagenome</name>
    <dbReference type="NCBI Taxonomy" id="938273"/>
    <lineage>
        <taxon>unclassified sequences</taxon>
        <taxon>metagenomes</taxon>
        <taxon>ecological metagenomes</taxon>
    </lineage>
</organism>
<sequence length="289" mass="30817">MPAAIFLLLALAAGTFSSLWGAPSLAWAQERQAASGEPPSGGDGPAAMRFSAREDLFATVGLTCVFGPAVPEADARRQCLLKAQTRLVAKMAGRVAAAAAGLGLSLTDEEIAAYTLGVLRIEADREEVEPGPDGLTVRLTGRGVADLGNITQKLPFYAENGDVRAAAVAQYRAARAEAEAAARPAGDPAEEKAARIRRDMRETARFAERQLRLGMSQADVRELLGEPGSSIQGAPDEDFICLGYGDVWAVFENGELACLRTRLEYHRRHESQCHCSGRLATILLGVEPR</sequence>
<dbReference type="EMBL" id="LNQE01000360">
    <property type="protein sequence ID" value="KUG27129.1"/>
    <property type="molecule type" value="Genomic_DNA"/>
</dbReference>
<reference evidence="1" key="1">
    <citation type="journal article" date="2015" name="Proc. Natl. Acad. Sci. U.S.A.">
        <title>Networks of energetic and metabolic interactions define dynamics in microbial communities.</title>
        <authorList>
            <person name="Embree M."/>
            <person name="Liu J.K."/>
            <person name="Al-Bassam M.M."/>
            <person name="Zengler K."/>
        </authorList>
    </citation>
    <scope>NUCLEOTIDE SEQUENCE</scope>
</reference>
<protein>
    <submittedName>
        <fullName evidence="1">Uncharacterized protein</fullName>
    </submittedName>
</protein>
<comment type="caution">
    <text evidence="1">The sequence shown here is derived from an EMBL/GenBank/DDBJ whole genome shotgun (WGS) entry which is preliminary data.</text>
</comment>
<accession>A0A0W8G277</accession>
<dbReference type="AlphaFoldDB" id="A0A0W8G277"/>
<name>A0A0W8G277_9ZZZZ</name>